<organism evidence="2 3">
    <name type="scientific">Hortaea werneckii EXF-2000</name>
    <dbReference type="NCBI Taxonomy" id="1157616"/>
    <lineage>
        <taxon>Eukaryota</taxon>
        <taxon>Fungi</taxon>
        <taxon>Dikarya</taxon>
        <taxon>Ascomycota</taxon>
        <taxon>Pezizomycotina</taxon>
        <taxon>Dothideomycetes</taxon>
        <taxon>Dothideomycetidae</taxon>
        <taxon>Mycosphaerellales</taxon>
        <taxon>Teratosphaeriaceae</taxon>
        <taxon>Hortaea</taxon>
    </lineage>
</organism>
<dbReference type="STRING" id="1157616.A0A1Z5SWX8"/>
<dbReference type="PANTHER" id="PTHR24148:SF64">
    <property type="entry name" value="HETEROKARYON INCOMPATIBILITY DOMAIN-CONTAINING PROTEIN"/>
    <property type="match status" value="1"/>
</dbReference>
<dbReference type="PANTHER" id="PTHR24148">
    <property type="entry name" value="ANKYRIN REPEAT DOMAIN-CONTAINING PROTEIN 39 HOMOLOG-RELATED"/>
    <property type="match status" value="1"/>
</dbReference>
<dbReference type="Proteomes" id="UP000194280">
    <property type="component" value="Unassembled WGS sequence"/>
</dbReference>
<dbReference type="Pfam" id="PF06985">
    <property type="entry name" value="HET"/>
    <property type="match status" value="1"/>
</dbReference>
<dbReference type="EMBL" id="MUNK01000208">
    <property type="protein sequence ID" value="OTA25294.1"/>
    <property type="molecule type" value="Genomic_DNA"/>
</dbReference>
<sequence>MSTCEVSVPIYDNASSKLYRPLNEHRKEFRQLLVRRGSNTEPLDCVLQHAYLFENPPSFETVSYAWGDVHACHQILVNSHSLPVSANCAQVLRRMRHPDQDRLLWINAVCIHQDDLRERSWQVSMMADIYSSAQCNLIWLGECPYIVASAAATAVRSIMGQVQEEIKEMCRFHETVVHAQYGVSKHSTHRMHVDFDFSSLLQLFACPWFKRLWVVQEVALARQNICHYGDLQIPFKDTIRTARWLLHKQNHLHFRFWDETGLGNAAMIWKYADTEHGTFGNNMTRAPATLFNLLDDLQSFEVHEPRDHVYGLLGLHQRLRESSSPSSLLQVDYEKAIASVLRDGTLYAVRETRSLEVFNYISHRTNDDWKDSGSPSWVPRWDRP</sequence>
<dbReference type="InParanoid" id="A0A1Z5SWX8"/>
<dbReference type="InterPro" id="IPR010730">
    <property type="entry name" value="HET"/>
</dbReference>
<comment type="caution">
    <text evidence="2">The sequence shown here is derived from an EMBL/GenBank/DDBJ whole genome shotgun (WGS) entry which is preliminary data.</text>
</comment>
<reference evidence="2 3" key="1">
    <citation type="submission" date="2017-01" db="EMBL/GenBank/DDBJ databases">
        <title>The recent genome duplication of the halophilic yeast Hortaea werneckii: insights from long-read sequencing.</title>
        <authorList>
            <person name="Sinha S."/>
            <person name="Flibotte S."/>
            <person name="Neira M."/>
            <person name="Lenassi M."/>
            <person name="Gostincar C."/>
            <person name="Stajich J.E."/>
            <person name="Nislow C.E."/>
        </authorList>
    </citation>
    <scope>NUCLEOTIDE SEQUENCE [LARGE SCALE GENOMIC DNA]</scope>
    <source>
        <strain evidence="2 3">EXF-2000</strain>
    </source>
</reference>
<keyword evidence="3" id="KW-1185">Reference proteome</keyword>
<evidence type="ECO:0000313" key="3">
    <source>
        <dbReference type="Proteomes" id="UP000194280"/>
    </source>
</evidence>
<proteinExistence type="predicted"/>
<evidence type="ECO:0000259" key="1">
    <source>
        <dbReference type="Pfam" id="PF06985"/>
    </source>
</evidence>
<dbReference type="InterPro" id="IPR052895">
    <property type="entry name" value="HetReg/Transcr_Mod"/>
</dbReference>
<dbReference type="AlphaFoldDB" id="A0A1Z5SWX8"/>
<dbReference type="OrthoDB" id="3647238at2759"/>
<protein>
    <recommendedName>
        <fullName evidence="1">Heterokaryon incompatibility domain-containing protein</fullName>
    </recommendedName>
</protein>
<name>A0A1Z5SWX8_HORWE</name>
<accession>A0A1Z5SWX8</accession>
<evidence type="ECO:0000313" key="2">
    <source>
        <dbReference type="EMBL" id="OTA25294.1"/>
    </source>
</evidence>
<gene>
    <name evidence="2" type="ORF">BTJ68_10451</name>
</gene>
<feature type="domain" description="Heterokaryon incompatibility" evidence="1">
    <location>
        <begin position="59"/>
        <end position="217"/>
    </location>
</feature>
<dbReference type="VEuPathDB" id="FungiDB:BTJ68_10451"/>